<evidence type="ECO:0000259" key="10">
    <source>
        <dbReference type="Pfam" id="PF04316"/>
    </source>
</evidence>
<keyword evidence="6" id="KW-0804">Transcription</keyword>
<dbReference type="EMBL" id="SMAJ01000027">
    <property type="protein sequence ID" value="TCT00903.1"/>
    <property type="molecule type" value="Genomic_DNA"/>
</dbReference>
<gene>
    <name evidence="11" type="ORF">EDC26_12716</name>
</gene>
<sequence>MKIYSSPPKSPLTGGVAPARSESAGGISSPAQGNPASSAVDLSPAARQLSLLQNSDNDINGPRVNELRAAIAAGQLKVDPSRIADGLIASVRDLLK</sequence>
<evidence type="ECO:0000313" key="11">
    <source>
        <dbReference type="EMBL" id="TCT00903.1"/>
    </source>
</evidence>
<dbReference type="InterPro" id="IPR035890">
    <property type="entry name" value="Anti-sigma-28_factor_FlgM_sf"/>
</dbReference>
<evidence type="ECO:0000256" key="6">
    <source>
        <dbReference type="ARBA" id="ARBA00023163"/>
    </source>
</evidence>
<dbReference type="Pfam" id="PF04316">
    <property type="entry name" value="FlgM"/>
    <property type="match status" value="1"/>
</dbReference>
<evidence type="ECO:0000256" key="8">
    <source>
        <dbReference type="ARBA" id="ARBA00030117"/>
    </source>
</evidence>
<dbReference type="AlphaFoldDB" id="A0A4R3LKV6"/>
<organism evidence="11 12">
    <name type="scientific">Paralcaligenes ureilyticus</name>
    <dbReference type="NCBI Taxonomy" id="627131"/>
    <lineage>
        <taxon>Bacteria</taxon>
        <taxon>Pseudomonadati</taxon>
        <taxon>Pseudomonadota</taxon>
        <taxon>Betaproteobacteria</taxon>
        <taxon>Burkholderiales</taxon>
        <taxon>Alcaligenaceae</taxon>
        <taxon>Paralcaligenes</taxon>
    </lineage>
</organism>
<evidence type="ECO:0000256" key="7">
    <source>
        <dbReference type="ARBA" id="ARBA00024739"/>
    </source>
</evidence>
<evidence type="ECO:0000256" key="1">
    <source>
        <dbReference type="ARBA" id="ARBA00005322"/>
    </source>
</evidence>
<dbReference type="NCBIfam" id="TIGR03824">
    <property type="entry name" value="FlgM_jcvi"/>
    <property type="match status" value="1"/>
</dbReference>
<dbReference type="InterPro" id="IPR031316">
    <property type="entry name" value="FlgM_C"/>
</dbReference>
<dbReference type="Proteomes" id="UP000295525">
    <property type="component" value="Unassembled WGS sequence"/>
</dbReference>
<keyword evidence="3" id="KW-0678">Repressor</keyword>
<keyword evidence="5" id="KW-0805">Transcription regulation</keyword>
<comment type="function">
    <text evidence="7">Responsible for the coupling of flagellin expression to flagellar assembly by preventing expression of the flagellin genes when a component of the middle class of proteins is defective. It negatively regulates flagellar genes by inhibiting the activity of FliA by directly binding to FliA.</text>
</comment>
<evidence type="ECO:0000313" key="12">
    <source>
        <dbReference type="Proteomes" id="UP000295525"/>
    </source>
</evidence>
<evidence type="ECO:0000256" key="3">
    <source>
        <dbReference type="ARBA" id="ARBA00022491"/>
    </source>
</evidence>
<dbReference type="RefSeq" id="WP_165931077.1">
    <property type="nucleotide sequence ID" value="NZ_SMAJ01000027.1"/>
</dbReference>
<protein>
    <recommendedName>
        <fullName evidence="2">Negative regulator of flagellin synthesis</fullName>
    </recommendedName>
    <alternativeName>
        <fullName evidence="8">Anti-sigma-28 factor</fullName>
    </alternativeName>
</protein>
<feature type="domain" description="Anti-sigma-28 factor FlgM C-terminal" evidence="10">
    <location>
        <begin position="40"/>
        <end position="88"/>
    </location>
</feature>
<evidence type="ECO:0000256" key="4">
    <source>
        <dbReference type="ARBA" id="ARBA00022795"/>
    </source>
</evidence>
<accession>A0A4R3LKV6</accession>
<comment type="caution">
    <text evidence="11">The sequence shown here is derived from an EMBL/GenBank/DDBJ whole genome shotgun (WGS) entry which is preliminary data.</text>
</comment>
<feature type="region of interest" description="Disordered" evidence="9">
    <location>
        <begin position="1"/>
        <end position="42"/>
    </location>
</feature>
<reference evidence="11 12" key="1">
    <citation type="submission" date="2019-03" db="EMBL/GenBank/DDBJ databases">
        <title>Genomic Encyclopedia of Type Strains, Phase IV (KMG-IV): sequencing the most valuable type-strain genomes for metagenomic binning, comparative biology and taxonomic classification.</title>
        <authorList>
            <person name="Goeker M."/>
        </authorList>
    </citation>
    <scope>NUCLEOTIDE SEQUENCE [LARGE SCALE GENOMIC DNA]</scope>
    <source>
        <strain evidence="11 12">DSM 24591</strain>
    </source>
</reference>
<keyword evidence="4" id="KW-1005">Bacterial flagellum biogenesis</keyword>
<evidence type="ECO:0000256" key="9">
    <source>
        <dbReference type="SAM" id="MobiDB-lite"/>
    </source>
</evidence>
<dbReference type="SUPFAM" id="SSF101498">
    <property type="entry name" value="Anti-sigma factor FlgM"/>
    <property type="match status" value="1"/>
</dbReference>
<name>A0A4R3LKV6_9BURK</name>
<evidence type="ECO:0000256" key="2">
    <source>
        <dbReference type="ARBA" id="ARBA00017823"/>
    </source>
</evidence>
<evidence type="ECO:0000256" key="5">
    <source>
        <dbReference type="ARBA" id="ARBA00023015"/>
    </source>
</evidence>
<dbReference type="GO" id="GO:0044781">
    <property type="term" value="P:bacterial-type flagellum organization"/>
    <property type="evidence" value="ECO:0007669"/>
    <property type="project" value="UniProtKB-KW"/>
</dbReference>
<proteinExistence type="inferred from homology"/>
<comment type="similarity">
    <text evidence="1">Belongs to the FlgM family.</text>
</comment>
<dbReference type="GO" id="GO:0045892">
    <property type="term" value="P:negative regulation of DNA-templated transcription"/>
    <property type="evidence" value="ECO:0007669"/>
    <property type="project" value="InterPro"/>
</dbReference>
<keyword evidence="12" id="KW-1185">Reference proteome</keyword>
<dbReference type="InterPro" id="IPR007412">
    <property type="entry name" value="FlgM"/>
</dbReference>